<accession>A0A1G2S3U2</accession>
<protein>
    <submittedName>
        <fullName evidence="1">Uncharacterized protein</fullName>
    </submittedName>
</protein>
<dbReference type="AlphaFoldDB" id="A0A1G2S3U2"/>
<gene>
    <name evidence="1" type="ORF">A2675_04000</name>
</gene>
<evidence type="ECO:0000313" key="1">
    <source>
        <dbReference type="EMBL" id="OHA79746.1"/>
    </source>
</evidence>
<dbReference type="Proteomes" id="UP000176997">
    <property type="component" value="Unassembled WGS sequence"/>
</dbReference>
<comment type="caution">
    <text evidence="1">The sequence shown here is derived from an EMBL/GenBank/DDBJ whole genome shotgun (WGS) entry which is preliminary data.</text>
</comment>
<evidence type="ECO:0000313" key="2">
    <source>
        <dbReference type="Proteomes" id="UP000176997"/>
    </source>
</evidence>
<sequence>MTPEKICSVVALYRARFEKEGIPKQRMDPQKFFSSQQEMLAHAHYLTDTTEEYACDPELFAKANRHLASLQTLLWTAEWYTLADLMNHNRP</sequence>
<organism evidence="1 2">
    <name type="scientific">Candidatus Yonathbacteria bacterium RIFCSPHIGHO2_01_FULL_51_10</name>
    <dbReference type="NCBI Taxonomy" id="1802723"/>
    <lineage>
        <taxon>Bacteria</taxon>
        <taxon>Candidatus Yonathiibacteriota</taxon>
    </lineage>
</organism>
<reference evidence="1 2" key="1">
    <citation type="journal article" date="2016" name="Nat. Commun.">
        <title>Thousands of microbial genomes shed light on interconnected biogeochemical processes in an aquifer system.</title>
        <authorList>
            <person name="Anantharaman K."/>
            <person name="Brown C.T."/>
            <person name="Hug L.A."/>
            <person name="Sharon I."/>
            <person name="Castelle C.J."/>
            <person name="Probst A.J."/>
            <person name="Thomas B.C."/>
            <person name="Singh A."/>
            <person name="Wilkins M.J."/>
            <person name="Karaoz U."/>
            <person name="Brodie E.L."/>
            <person name="Williams K.H."/>
            <person name="Hubbard S.S."/>
            <person name="Banfield J.F."/>
        </authorList>
    </citation>
    <scope>NUCLEOTIDE SEQUENCE [LARGE SCALE GENOMIC DNA]</scope>
</reference>
<dbReference type="EMBL" id="MHUS01000043">
    <property type="protein sequence ID" value="OHA79746.1"/>
    <property type="molecule type" value="Genomic_DNA"/>
</dbReference>
<proteinExistence type="predicted"/>
<name>A0A1G2S3U2_9BACT</name>